<sequence>MSEFNAQNLANTAWACSTLAMPDEPLLAAIASAAMAKINHFIPLELANLAWSFATLGVGNTPFLEAIASAASASLPQFRPCSLAILAWSFARLSWLPGPLMNSISAASRRNITAYGPQELANTAWSYATLSVDDRPLFAAIASASRRSLLQFTPQHLTNTAWSFAELSVWDCPLMTAISSAASRRISALRFGDAHTLLWSLERSEPFARLWLTFEAWIECGIATDVLDLGVLLPGSEALRDPLREHRAWHVIGALAPLRRDVQEIVAGATRNRVNPAAYVDKAVMGGALAGTQVARHGGHAQHKLAMLVQHVEALARRGPGAAEAVLGAVVGFSLKRFNHWLKVAAGLKGALIDCVLGHAGEPGHRLRLELGAFVGYSGIRLSGVAARARPWARPSRAWRVTSLEVEPLHVCVARHMLNLAERSGLAEVCTGQARDLIPRLADEAGGLGLGLVFMDHRGTRFHEERRLLEGRLAPCPGAGSLCDNVLHPGAPVLLWEEARPGAPRAATVWSLPEFGGEGCIEDWMAFARWEQP</sequence>
<dbReference type="GO" id="GO:0044528">
    <property type="term" value="P:regulation of mitochondrial mRNA stability"/>
    <property type="evidence" value="ECO:0007669"/>
    <property type="project" value="TreeGrafter"/>
</dbReference>
<dbReference type="InterPro" id="IPR058917">
    <property type="entry name" value="RESC6_dom"/>
</dbReference>
<name>A0A7S4QFG5_9DINO</name>
<gene>
    <name evidence="2" type="ORF">AMON00008_LOCUS18933</name>
</gene>
<dbReference type="GO" id="GO:0000963">
    <property type="term" value="P:mitochondrial RNA processing"/>
    <property type="evidence" value="ECO:0007669"/>
    <property type="project" value="TreeGrafter"/>
</dbReference>
<dbReference type="PANTHER" id="PTHR21228:SF40">
    <property type="entry name" value="LD45607P"/>
    <property type="match status" value="1"/>
</dbReference>
<evidence type="ECO:0000313" key="2">
    <source>
        <dbReference type="EMBL" id="CAE4580727.1"/>
    </source>
</evidence>
<feature type="domain" description="RNA-editing substrate-binding complex 6 protein" evidence="1">
    <location>
        <begin position="4"/>
        <end position="203"/>
    </location>
</feature>
<dbReference type="GO" id="GO:0035770">
    <property type="term" value="C:ribonucleoprotein granule"/>
    <property type="evidence" value="ECO:0007669"/>
    <property type="project" value="TreeGrafter"/>
</dbReference>
<dbReference type="EMBL" id="HBNR01027890">
    <property type="protein sequence ID" value="CAE4580727.1"/>
    <property type="molecule type" value="Transcribed_RNA"/>
</dbReference>
<dbReference type="Pfam" id="PF26188">
    <property type="entry name" value="RESC6"/>
    <property type="match status" value="1"/>
</dbReference>
<dbReference type="SUPFAM" id="SSF53335">
    <property type="entry name" value="S-adenosyl-L-methionine-dependent methyltransferases"/>
    <property type="match status" value="1"/>
</dbReference>
<protein>
    <recommendedName>
        <fullName evidence="1">RNA-editing substrate-binding complex 6 protein domain-containing protein</fullName>
    </recommendedName>
</protein>
<organism evidence="2">
    <name type="scientific">Alexandrium monilatum</name>
    <dbReference type="NCBI Taxonomy" id="311494"/>
    <lineage>
        <taxon>Eukaryota</taxon>
        <taxon>Sar</taxon>
        <taxon>Alveolata</taxon>
        <taxon>Dinophyceae</taxon>
        <taxon>Gonyaulacales</taxon>
        <taxon>Pyrocystaceae</taxon>
        <taxon>Alexandrium</taxon>
    </lineage>
</organism>
<dbReference type="InterPro" id="IPR029063">
    <property type="entry name" value="SAM-dependent_MTases_sf"/>
</dbReference>
<dbReference type="Gene3D" id="3.40.50.150">
    <property type="entry name" value="Vaccinia Virus protein VP39"/>
    <property type="match status" value="1"/>
</dbReference>
<reference evidence="2" key="1">
    <citation type="submission" date="2021-01" db="EMBL/GenBank/DDBJ databases">
        <authorList>
            <person name="Corre E."/>
            <person name="Pelletier E."/>
            <person name="Niang G."/>
            <person name="Scheremetjew M."/>
            <person name="Finn R."/>
            <person name="Kale V."/>
            <person name="Holt S."/>
            <person name="Cochrane G."/>
            <person name="Meng A."/>
            <person name="Brown T."/>
            <person name="Cohen L."/>
        </authorList>
    </citation>
    <scope>NUCLEOTIDE SEQUENCE</scope>
    <source>
        <strain evidence="2">CCMP3105</strain>
    </source>
</reference>
<dbReference type="AlphaFoldDB" id="A0A7S4QFG5"/>
<proteinExistence type="predicted"/>
<dbReference type="GO" id="GO:0005759">
    <property type="term" value="C:mitochondrial matrix"/>
    <property type="evidence" value="ECO:0007669"/>
    <property type="project" value="TreeGrafter"/>
</dbReference>
<accession>A0A7S4QFG5</accession>
<dbReference type="PANTHER" id="PTHR21228">
    <property type="entry name" value="FAST LEU-RICH DOMAIN-CONTAINING"/>
    <property type="match status" value="1"/>
</dbReference>
<dbReference type="GO" id="GO:0003723">
    <property type="term" value="F:RNA binding"/>
    <property type="evidence" value="ECO:0007669"/>
    <property type="project" value="TreeGrafter"/>
</dbReference>
<dbReference type="InterPro" id="IPR050870">
    <property type="entry name" value="FAST_kinase"/>
</dbReference>
<evidence type="ECO:0000259" key="1">
    <source>
        <dbReference type="Pfam" id="PF26188"/>
    </source>
</evidence>